<feature type="transmembrane region" description="Helical" evidence="1">
    <location>
        <begin position="397"/>
        <end position="417"/>
    </location>
</feature>
<feature type="transmembrane region" description="Helical" evidence="1">
    <location>
        <begin position="121"/>
        <end position="141"/>
    </location>
</feature>
<dbReference type="GO" id="GO:0016747">
    <property type="term" value="F:acyltransferase activity, transferring groups other than amino-acyl groups"/>
    <property type="evidence" value="ECO:0007669"/>
    <property type="project" value="InterPro"/>
</dbReference>
<proteinExistence type="predicted"/>
<gene>
    <name evidence="3" type="ORF">K458DRAFT_420450</name>
</gene>
<keyword evidence="1" id="KW-1133">Transmembrane helix</keyword>
<feature type="transmembrane region" description="Helical" evidence="1">
    <location>
        <begin position="364"/>
        <end position="385"/>
    </location>
</feature>
<evidence type="ECO:0000256" key="1">
    <source>
        <dbReference type="SAM" id="Phobius"/>
    </source>
</evidence>
<feature type="transmembrane region" description="Helical" evidence="1">
    <location>
        <begin position="194"/>
        <end position="217"/>
    </location>
</feature>
<feature type="transmembrane region" description="Helical" evidence="1">
    <location>
        <begin position="68"/>
        <end position="92"/>
    </location>
</feature>
<dbReference type="PANTHER" id="PTHR23028">
    <property type="entry name" value="ACETYLTRANSFERASE"/>
    <property type="match status" value="1"/>
</dbReference>
<keyword evidence="4" id="KW-1185">Reference proteome</keyword>
<keyword evidence="1" id="KW-0812">Transmembrane</keyword>
<dbReference type="OrthoDB" id="5819582at2759"/>
<dbReference type="AlphaFoldDB" id="A0A6G1ITW8"/>
<dbReference type="EMBL" id="MU005590">
    <property type="protein sequence ID" value="KAF2681682.1"/>
    <property type="molecule type" value="Genomic_DNA"/>
</dbReference>
<evidence type="ECO:0000313" key="4">
    <source>
        <dbReference type="Proteomes" id="UP000799291"/>
    </source>
</evidence>
<organism evidence="3 4">
    <name type="scientific">Lentithecium fluviatile CBS 122367</name>
    <dbReference type="NCBI Taxonomy" id="1168545"/>
    <lineage>
        <taxon>Eukaryota</taxon>
        <taxon>Fungi</taxon>
        <taxon>Dikarya</taxon>
        <taxon>Ascomycota</taxon>
        <taxon>Pezizomycotina</taxon>
        <taxon>Dothideomycetes</taxon>
        <taxon>Pleosporomycetidae</taxon>
        <taxon>Pleosporales</taxon>
        <taxon>Massarineae</taxon>
        <taxon>Lentitheciaceae</taxon>
        <taxon>Lentithecium</taxon>
    </lineage>
</organism>
<feature type="domain" description="Acyltransferase 3" evidence="2">
    <location>
        <begin position="22"/>
        <end position="408"/>
    </location>
</feature>
<name>A0A6G1ITW8_9PLEO</name>
<dbReference type="PANTHER" id="PTHR23028:SF134">
    <property type="entry name" value="PUTATIVE (AFU_ORTHOLOGUE AFUA_4G08520)-RELATED"/>
    <property type="match status" value="1"/>
</dbReference>
<dbReference type="Pfam" id="PF01757">
    <property type="entry name" value="Acyl_transf_3"/>
    <property type="match status" value="1"/>
</dbReference>
<dbReference type="InterPro" id="IPR002656">
    <property type="entry name" value="Acyl_transf_3_dom"/>
</dbReference>
<keyword evidence="1" id="KW-0472">Membrane</keyword>
<dbReference type="Proteomes" id="UP000799291">
    <property type="component" value="Unassembled WGS sequence"/>
</dbReference>
<feature type="transmembrane region" description="Helical" evidence="1">
    <location>
        <begin position="326"/>
        <end position="344"/>
    </location>
</feature>
<evidence type="ECO:0000259" key="2">
    <source>
        <dbReference type="Pfam" id="PF01757"/>
    </source>
</evidence>
<protein>
    <recommendedName>
        <fullName evidence="2">Acyltransferase 3 domain-containing protein</fullName>
    </recommendedName>
</protein>
<sequence length="437" mass="50143">MAHLKPSFLDRDKKPGKVHPTAWLDGIRGCASFFVFVYHFQHLFHGKYLLGYGSNHGNNDHWLIQLPIIRLVFTGGPMVSVFWVLSGISLSLKPLQLARSQSWDKFFDTMFSSIFRRALRLYMPVFFVQCCVIVAACLGFYNHAYALSQDWPFSGTNEGQFVVFESNLDQIQDWLKTMWKFANPFRPIRPLYDVHLWTIPLEFRNSIILFATLIAYAKLKPRIRIGLTAALYTFCVLAEEGDVALFIAGMGLAEFLLIRDENAKFLPTAEKLHDSQSTRTKAIWVGVLYIGLHLLSWPAHKYETSPGYISMHYLFAPLFRSTELTFQRMGAAIFLLALCGSEWLRKPFQTNVAIYLGRISFPLYIVHGPVCHMIGTLLVEFFWSFTGNDTLIRYEMGVVASFFCCAIVVVWLADLLMTMVDTPSVRFGRTLQTRWSR</sequence>
<feature type="transmembrane region" description="Helical" evidence="1">
    <location>
        <begin position="282"/>
        <end position="300"/>
    </location>
</feature>
<feature type="transmembrane region" description="Helical" evidence="1">
    <location>
        <begin position="21"/>
        <end position="40"/>
    </location>
</feature>
<reference evidence="3" key="1">
    <citation type="journal article" date="2020" name="Stud. Mycol.">
        <title>101 Dothideomycetes genomes: a test case for predicting lifestyles and emergence of pathogens.</title>
        <authorList>
            <person name="Haridas S."/>
            <person name="Albert R."/>
            <person name="Binder M."/>
            <person name="Bloem J."/>
            <person name="Labutti K."/>
            <person name="Salamov A."/>
            <person name="Andreopoulos B."/>
            <person name="Baker S."/>
            <person name="Barry K."/>
            <person name="Bills G."/>
            <person name="Bluhm B."/>
            <person name="Cannon C."/>
            <person name="Castanera R."/>
            <person name="Culley D."/>
            <person name="Daum C."/>
            <person name="Ezra D."/>
            <person name="Gonzalez J."/>
            <person name="Henrissat B."/>
            <person name="Kuo A."/>
            <person name="Liang C."/>
            <person name="Lipzen A."/>
            <person name="Lutzoni F."/>
            <person name="Magnuson J."/>
            <person name="Mondo S."/>
            <person name="Nolan M."/>
            <person name="Ohm R."/>
            <person name="Pangilinan J."/>
            <person name="Park H.-J."/>
            <person name="Ramirez L."/>
            <person name="Alfaro M."/>
            <person name="Sun H."/>
            <person name="Tritt A."/>
            <person name="Yoshinaga Y."/>
            <person name="Zwiers L.-H."/>
            <person name="Turgeon B."/>
            <person name="Goodwin S."/>
            <person name="Spatafora J."/>
            <person name="Crous P."/>
            <person name="Grigoriev I."/>
        </authorList>
    </citation>
    <scope>NUCLEOTIDE SEQUENCE</scope>
    <source>
        <strain evidence="3">CBS 122367</strain>
    </source>
</reference>
<dbReference type="InterPro" id="IPR050879">
    <property type="entry name" value="Acyltransferase_3"/>
</dbReference>
<evidence type="ECO:0000313" key="3">
    <source>
        <dbReference type="EMBL" id="KAF2681682.1"/>
    </source>
</evidence>
<accession>A0A6G1ITW8</accession>